<feature type="compositionally biased region" description="Low complexity" evidence="3">
    <location>
        <begin position="461"/>
        <end position="471"/>
    </location>
</feature>
<organism evidence="5 6">
    <name type="scientific">Chlorella sorokiniana</name>
    <name type="common">Freshwater green alga</name>
    <dbReference type="NCBI Taxonomy" id="3076"/>
    <lineage>
        <taxon>Eukaryota</taxon>
        <taxon>Viridiplantae</taxon>
        <taxon>Chlorophyta</taxon>
        <taxon>core chlorophytes</taxon>
        <taxon>Trebouxiophyceae</taxon>
        <taxon>Chlorellales</taxon>
        <taxon>Chlorellaceae</taxon>
        <taxon>Chlorella clade</taxon>
        <taxon>Chlorella</taxon>
    </lineage>
</organism>
<dbReference type="AlphaFoldDB" id="A0A2P6TYZ4"/>
<feature type="compositionally biased region" description="Low complexity" evidence="3">
    <location>
        <begin position="308"/>
        <end position="317"/>
    </location>
</feature>
<dbReference type="EMBL" id="LHPG02000004">
    <property type="protein sequence ID" value="PRW59284.1"/>
    <property type="molecule type" value="Genomic_DNA"/>
</dbReference>
<evidence type="ECO:0000259" key="4">
    <source>
        <dbReference type="Pfam" id="PF04755"/>
    </source>
</evidence>
<dbReference type="PANTHER" id="PTHR31906">
    <property type="entry name" value="PLASTID-LIPID-ASSOCIATED PROTEIN 4, CHLOROPLASTIC-RELATED"/>
    <property type="match status" value="1"/>
</dbReference>
<dbReference type="GO" id="GO:0009536">
    <property type="term" value="C:plastid"/>
    <property type="evidence" value="ECO:0007669"/>
    <property type="project" value="UniProtKB-SubCell"/>
</dbReference>
<reference evidence="5 6" key="1">
    <citation type="journal article" date="2018" name="Plant J.">
        <title>Genome sequences of Chlorella sorokiniana UTEX 1602 and Micractinium conductrix SAG 241.80: implications to maltose excretion by a green alga.</title>
        <authorList>
            <person name="Arriola M.B."/>
            <person name="Velmurugan N."/>
            <person name="Zhang Y."/>
            <person name="Plunkett M.H."/>
            <person name="Hondzo H."/>
            <person name="Barney B.M."/>
        </authorList>
    </citation>
    <scope>NUCLEOTIDE SEQUENCE [LARGE SCALE GENOMIC DNA]</scope>
    <source>
        <strain evidence="6">UTEX 1602</strain>
    </source>
</reference>
<feature type="compositionally biased region" description="Basic and acidic residues" evidence="3">
    <location>
        <begin position="319"/>
        <end position="388"/>
    </location>
</feature>
<dbReference type="STRING" id="3076.A0A2P6TYZ4"/>
<feature type="compositionally biased region" description="Basic and acidic residues" evidence="3">
    <location>
        <begin position="406"/>
        <end position="419"/>
    </location>
</feature>
<evidence type="ECO:0000313" key="5">
    <source>
        <dbReference type="EMBL" id="PRW59284.1"/>
    </source>
</evidence>
<feature type="compositionally biased region" description="Gly residues" evidence="3">
    <location>
        <begin position="293"/>
        <end position="307"/>
    </location>
</feature>
<dbReference type="OrthoDB" id="513419at2759"/>
<sequence length="480" mass="51852">MQSAAAVRGQPLRVAQPRRASAARRGAVQTQALFSFLAPPKAKAGPGKAQELVDQLLELSSRTDGGLNASPAKRQQIEELVDELEAFCPRNPLRSPLLYGDYEVTYTSKPQAAGGPYRSLPGRIVFPGQRPTQSIQPPNVLVNEVAYKTLGFLPGSVRQEGEITPINSDTFELVFNKGGKRIIQIVYLDDRVRVARSIPDEDAGTEGAIFVFRRLVEEEEVEEEQVEELVEEAPKRGAFAFGTRKMKAAAAEEEEEEEEARPARRPFGTQLLGRKEGLATMAERRYAEQQGSRGTGSRGTQGRGARGGSAPAPTGTARKSREEIAAERAAAKAAAEEERRAAREAAEAEKARAREEAARAKAAAEEERRRAREQQEAERARQAELKEKAKEQLAALTAEAAEAIDEAKEAAAAAKEAEKAASSLLQQAGQARGLIDQAAAAFAAAVQQVEELKAAEKEAAAEAGEARGLLKQLETAARRR</sequence>
<gene>
    <name evidence="5" type="ORF">C2E21_2223</name>
</gene>
<dbReference type="Pfam" id="PF04755">
    <property type="entry name" value="PAP_fibrillin"/>
    <property type="match status" value="1"/>
</dbReference>
<evidence type="ECO:0000313" key="6">
    <source>
        <dbReference type="Proteomes" id="UP000239899"/>
    </source>
</evidence>
<feature type="compositionally biased region" description="Basic and acidic residues" evidence="3">
    <location>
        <begin position="273"/>
        <end position="287"/>
    </location>
</feature>
<dbReference type="InterPro" id="IPR006843">
    <property type="entry name" value="PAP/fibrillin_dom"/>
</dbReference>
<protein>
    <submittedName>
        <fullName evidence="5">Plastid-lipid-associated chloroplastic isoform B</fullName>
    </submittedName>
</protein>
<comment type="subcellular location">
    <subcellularLocation>
        <location evidence="1">Plastid</location>
    </subcellularLocation>
</comment>
<feature type="domain" description="Plastid lipid-associated protein/fibrillin conserved" evidence="4">
    <location>
        <begin position="51"/>
        <end position="177"/>
    </location>
</feature>
<keyword evidence="2" id="KW-0934">Plastid</keyword>
<proteinExistence type="predicted"/>
<feature type="region of interest" description="Disordered" evidence="3">
    <location>
        <begin position="406"/>
        <end position="425"/>
    </location>
</feature>
<feature type="region of interest" description="Disordered" evidence="3">
    <location>
        <begin position="247"/>
        <end position="388"/>
    </location>
</feature>
<comment type="caution">
    <text evidence="5">The sequence shown here is derived from an EMBL/GenBank/DDBJ whole genome shotgun (WGS) entry which is preliminary data.</text>
</comment>
<evidence type="ECO:0000256" key="2">
    <source>
        <dbReference type="ARBA" id="ARBA00022640"/>
    </source>
</evidence>
<dbReference type="InterPro" id="IPR039633">
    <property type="entry name" value="PAP"/>
</dbReference>
<evidence type="ECO:0000256" key="1">
    <source>
        <dbReference type="ARBA" id="ARBA00004474"/>
    </source>
</evidence>
<feature type="region of interest" description="Disordered" evidence="3">
    <location>
        <begin position="1"/>
        <end position="23"/>
    </location>
</feature>
<keyword evidence="6" id="KW-1185">Reference proteome</keyword>
<evidence type="ECO:0000256" key="3">
    <source>
        <dbReference type="SAM" id="MobiDB-lite"/>
    </source>
</evidence>
<feature type="region of interest" description="Disordered" evidence="3">
    <location>
        <begin position="460"/>
        <end position="480"/>
    </location>
</feature>
<dbReference type="Proteomes" id="UP000239899">
    <property type="component" value="Unassembled WGS sequence"/>
</dbReference>
<accession>A0A2P6TYZ4</accession>
<name>A0A2P6TYZ4_CHLSO</name>